<name>A0A975HEZ9_9SPHN</name>
<evidence type="ECO:0000256" key="3">
    <source>
        <dbReference type="ARBA" id="ARBA00022982"/>
    </source>
</evidence>
<feature type="domain" description="4Fe-4S ferredoxin-type" evidence="7">
    <location>
        <begin position="629"/>
        <end position="658"/>
    </location>
</feature>
<keyword evidence="4" id="KW-0560">Oxidoreductase</keyword>
<dbReference type="InterPro" id="IPR002880">
    <property type="entry name" value="Pyrv_Fd/Flavodoxin_OxRdtase_N"/>
</dbReference>
<dbReference type="EMBL" id="CP059319">
    <property type="protein sequence ID" value="QTH21374.1"/>
    <property type="molecule type" value="Genomic_DNA"/>
</dbReference>
<dbReference type="InterPro" id="IPR029061">
    <property type="entry name" value="THDP-binding"/>
</dbReference>
<dbReference type="Pfam" id="PF02775">
    <property type="entry name" value="TPP_enzyme_C"/>
    <property type="match status" value="1"/>
</dbReference>
<keyword evidence="2" id="KW-0479">Metal-binding</keyword>
<dbReference type="GO" id="GO:0044281">
    <property type="term" value="P:small molecule metabolic process"/>
    <property type="evidence" value="ECO:0007669"/>
    <property type="project" value="UniProtKB-ARBA"/>
</dbReference>
<dbReference type="CDD" id="cd02008">
    <property type="entry name" value="TPP_IOR_alpha"/>
    <property type="match status" value="1"/>
</dbReference>
<keyword evidence="5" id="KW-0408">Iron</keyword>
<dbReference type="Pfam" id="PF20169">
    <property type="entry name" value="DUF6537"/>
    <property type="match status" value="1"/>
</dbReference>
<dbReference type="GO" id="GO:0045333">
    <property type="term" value="P:cellular respiration"/>
    <property type="evidence" value="ECO:0007669"/>
    <property type="project" value="UniProtKB-ARBA"/>
</dbReference>
<dbReference type="InterPro" id="IPR011766">
    <property type="entry name" value="TPP_enzyme_TPP-bd"/>
</dbReference>
<dbReference type="InterPro" id="IPR046667">
    <property type="entry name" value="DUF6537"/>
</dbReference>
<evidence type="ECO:0000256" key="5">
    <source>
        <dbReference type="ARBA" id="ARBA00023004"/>
    </source>
</evidence>
<evidence type="ECO:0000256" key="1">
    <source>
        <dbReference type="ARBA" id="ARBA00022448"/>
    </source>
</evidence>
<keyword evidence="3" id="KW-0249">Electron transport</keyword>
<dbReference type="SUPFAM" id="SSF52518">
    <property type="entry name" value="Thiamin diphosphate-binding fold (THDP-binding)"/>
    <property type="match status" value="2"/>
</dbReference>
<keyword evidence="2" id="KW-0004">4Fe-4S</keyword>
<dbReference type="InterPro" id="IPR009014">
    <property type="entry name" value="Transketo_C/PFOR_II"/>
</dbReference>
<keyword evidence="6" id="KW-0411">Iron-sulfur</keyword>
<dbReference type="Gene3D" id="3.40.50.970">
    <property type="match status" value="1"/>
</dbReference>
<sequence length="1171" mass="125704">MTTPADPAAAELHDYALDDRYRKTSGRVYLSGSQALVRLPMLQRVRDLAEGRNTAGFISGYTGSPLGGYDTALKAAKKELDAHHIVFQPGLNEELGATAVWGSQQTDLFGEARYDGVFALWYGKGPGLDRAGDAIKHGNYSGSSKHGGVLVLAGDDHGAKSSTTAHQSDHGFIHYGIPYFNPASVQDYLDYGLHGIALSRHAGCWVGMKCVTDTIESSASVDISAVEAPILPPEAEAQGQPGRNARWGVHPVLAEQSHYQRRLPAVQAFVKANRLNHPVIHAEDGLLGIVTGGKAWLDVMQALEELGLDRDGCRRHGVGVFKVAMPWPLEPDLIADFARAYRTILVVEEKRPIIEQQLAGLFVNDRSAPILIGKNDEAGSPLIPSVGELNAPLLAAAIGSTLARLGAGPGPAARSAPAATGAGQAAGLVRLPSFCAGCPHNGSTRVPQGSVAFGGIGCHGMATFLPERNTPTLFQMGGEGAPWIGLSPFTERKHIFQNLGDGTYYHSGLLAIRAAVAAKVNITYKILVNDAIAMTGGQAIEGSVRVDALTRQVHAEGVRRIAVVSDDIDKYRAGHDFAPGVTIHHRDDLAAVQEELREVEGVSILVYEQYCATELRRRRKRGKAEDPDRRIFINPRVCEGCGDCGVQSNCIAIEPVETGFGRKRRINQSACNKDFSCTKGYCPSFVTVHGAKPRRRGSSGAAALPPAAAELAARLPTPKVAPLDAPFSLLVTGIGGAGVVTVGALLGMAAHLEGKGCSVLDVAGLAQRNGPVTSHVRIARRPEDLHATRIVTADLVLGCDIVVTAGQEATSKMVAERSRAVVNTRVAPTSAFASNPDLNLDAGAMVDRIRASLGDDMNAAFVDAGRLADALMGNEIATNLFLVGYAIQKGWMPVGIDSVLRAIDLNGVSVEMNRTALLWGRIAAEDLAAVQACAFGVGSGEGEALPPQEEALGDLVARLAADLAAYQDAGYARRYRALVARVRSADGGFPERQAALSKAVARYLHKLMAYKDEYEVARLYADGAFRRALEEAFEGDLRLEFHMAPPLLQKRDPRTGRYRKRTFGRGTMRLYALLAKLKFLRGTPFDPFGRSAHRREERALIVHYEGLIEEVLRHLDAGTYDLAVEIASYPELIRGYDSVKDEHLERARARLEELRQRLLDPAAAPRALETA</sequence>
<dbReference type="InterPro" id="IPR002869">
    <property type="entry name" value="Pyrv_flavodox_OxRed_cen"/>
</dbReference>
<protein>
    <submittedName>
        <fullName evidence="8">Indolepyruvate ferredoxin oxidoreductase family protein</fullName>
    </submittedName>
</protein>
<evidence type="ECO:0000313" key="8">
    <source>
        <dbReference type="EMBL" id="QTH21374.1"/>
    </source>
</evidence>
<dbReference type="GO" id="GO:0030976">
    <property type="term" value="F:thiamine pyrophosphate binding"/>
    <property type="evidence" value="ECO:0007669"/>
    <property type="project" value="InterPro"/>
</dbReference>
<proteinExistence type="predicted"/>
<dbReference type="InterPro" id="IPR017896">
    <property type="entry name" value="4Fe4S_Fe-S-bd"/>
</dbReference>
<evidence type="ECO:0000256" key="6">
    <source>
        <dbReference type="ARBA" id="ARBA00023014"/>
    </source>
</evidence>
<dbReference type="PANTHER" id="PTHR48084">
    <property type="entry name" value="2-OXOGLUTARATE OXIDOREDUCTASE SUBUNIT KORB-RELATED"/>
    <property type="match status" value="1"/>
</dbReference>
<reference evidence="8" key="1">
    <citation type="submission" date="2020-07" db="EMBL/GenBank/DDBJ databases">
        <authorList>
            <person name="Camacho E."/>
        </authorList>
    </citation>
    <scope>NUCLEOTIDE SEQUENCE</scope>
    <source>
        <strain evidence="8">MPO218</strain>
    </source>
</reference>
<dbReference type="GO" id="GO:0051539">
    <property type="term" value="F:4 iron, 4 sulfur cluster binding"/>
    <property type="evidence" value="ECO:0007669"/>
    <property type="project" value="UniProtKB-KW"/>
</dbReference>
<reference evidence="8" key="2">
    <citation type="submission" date="2021-04" db="EMBL/GenBank/DDBJ databases">
        <title>Isolation and genomic analysis of the ibuprofen-degrading bacterium Sphingomonas strain MPO218.</title>
        <authorList>
            <person name="Aulestia M."/>
            <person name="Flores A."/>
            <person name="Mangas E.L."/>
            <person name="Perez-Pulido A.J."/>
            <person name="Santero E."/>
            <person name="Camacho E.M."/>
        </authorList>
    </citation>
    <scope>NUCLEOTIDE SEQUENCE</scope>
    <source>
        <strain evidence="8">MPO218</strain>
    </source>
</reference>
<dbReference type="InterPro" id="IPR019752">
    <property type="entry name" value="Pyrv/ketoisovalerate_OxRed_cat"/>
</dbReference>
<dbReference type="Pfam" id="PF01558">
    <property type="entry name" value="POR"/>
    <property type="match status" value="1"/>
</dbReference>
<dbReference type="SUPFAM" id="SSF53323">
    <property type="entry name" value="Pyruvate-ferredoxin oxidoreductase, PFOR, domain III"/>
    <property type="match status" value="1"/>
</dbReference>
<evidence type="ECO:0000259" key="7">
    <source>
        <dbReference type="PROSITE" id="PS51379"/>
    </source>
</evidence>
<dbReference type="InterPro" id="IPR051457">
    <property type="entry name" value="2-oxoacid:Fd_oxidoreductase"/>
</dbReference>
<gene>
    <name evidence="8" type="ORF">HRJ34_24150</name>
</gene>
<dbReference type="RefSeq" id="WP_208632675.1">
    <property type="nucleotide sequence ID" value="NZ_CP059319.1"/>
</dbReference>
<dbReference type="GO" id="GO:0016625">
    <property type="term" value="F:oxidoreductase activity, acting on the aldehyde or oxo group of donors, iron-sulfur protein as acceptor"/>
    <property type="evidence" value="ECO:0007669"/>
    <property type="project" value="UniProtKB-ARBA"/>
</dbReference>
<accession>A0A975HEZ9</accession>
<dbReference type="Proteomes" id="UP000664914">
    <property type="component" value="Chromosome"/>
</dbReference>
<evidence type="ECO:0000256" key="2">
    <source>
        <dbReference type="ARBA" id="ARBA00022485"/>
    </source>
</evidence>
<dbReference type="NCBIfam" id="NF009589">
    <property type="entry name" value="PRK13030.1"/>
    <property type="match status" value="1"/>
</dbReference>
<dbReference type="PANTHER" id="PTHR48084:SF3">
    <property type="entry name" value="SUBUNIT OF PYRUVATE:FLAVODOXIN OXIDOREDUCTASE"/>
    <property type="match status" value="1"/>
</dbReference>
<keyword evidence="1" id="KW-0813">Transport</keyword>
<evidence type="ECO:0000313" key="9">
    <source>
        <dbReference type="Proteomes" id="UP000664914"/>
    </source>
</evidence>
<dbReference type="CDD" id="cd07034">
    <property type="entry name" value="TPP_PYR_PFOR_IOR-alpha_like"/>
    <property type="match status" value="1"/>
</dbReference>
<organism evidence="8 9">
    <name type="scientific">Rhizorhabdus wittichii</name>
    <dbReference type="NCBI Taxonomy" id="160791"/>
    <lineage>
        <taxon>Bacteria</taxon>
        <taxon>Pseudomonadati</taxon>
        <taxon>Pseudomonadota</taxon>
        <taxon>Alphaproteobacteria</taxon>
        <taxon>Sphingomonadales</taxon>
        <taxon>Sphingomonadaceae</taxon>
        <taxon>Rhizorhabdus</taxon>
    </lineage>
</organism>
<evidence type="ECO:0000256" key="4">
    <source>
        <dbReference type="ARBA" id="ARBA00023002"/>
    </source>
</evidence>
<dbReference type="AlphaFoldDB" id="A0A975HEZ9"/>
<dbReference type="Gene3D" id="3.40.920.10">
    <property type="entry name" value="Pyruvate-ferredoxin oxidoreductase, PFOR, domain III"/>
    <property type="match status" value="1"/>
</dbReference>
<dbReference type="PROSITE" id="PS51379">
    <property type="entry name" value="4FE4S_FER_2"/>
    <property type="match status" value="1"/>
</dbReference>
<dbReference type="NCBIfam" id="NF009588">
    <property type="entry name" value="PRK13029.1"/>
    <property type="match status" value="1"/>
</dbReference>
<dbReference type="SUPFAM" id="SSF52922">
    <property type="entry name" value="TK C-terminal domain-like"/>
    <property type="match status" value="1"/>
</dbReference>